<dbReference type="KEGG" id="ker:91098989"/>
<gene>
    <name evidence="1" type="ORF">V865_000185</name>
</gene>
<sequence length="138" mass="15698">MATYPPTQQLWLSIAFNVDGQKIAQTTYLGSKEPLTVQDVLLSLCCLMNREPNPGIRDRLINSMFNSILSSSFSQDKTQVADMEKIVDGVKNNRDLMNTDFDGIFNNKRYSRDQYISVEFSNRGPDNMPLLTFTSVFL</sequence>
<reference evidence="1 2" key="1">
    <citation type="submission" date="2024-01" db="EMBL/GenBank/DDBJ databases">
        <title>Comparative genomics of Cryptococcus and Kwoniella reveals pathogenesis evolution and contrasting modes of karyotype evolution via chromosome fusion or intercentromeric recombination.</title>
        <authorList>
            <person name="Coelho M.A."/>
            <person name="David-Palma M."/>
            <person name="Shea T."/>
            <person name="Bowers K."/>
            <person name="McGinley-Smith S."/>
            <person name="Mohammad A.W."/>
            <person name="Gnirke A."/>
            <person name="Yurkov A.M."/>
            <person name="Nowrousian M."/>
            <person name="Sun S."/>
            <person name="Cuomo C.A."/>
            <person name="Heitman J."/>
        </authorList>
    </citation>
    <scope>NUCLEOTIDE SEQUENCE [LARGE SCALE GENOMIC DNA]</scope>
    <source>
        <strain evidence="1 2">PYCC6329</strain>
    </source>
</reference>
<proteinExistence type="predicted"/>
<evidence type="ECO:0000313" key="2">
    <source>
        <dbReference type="Proteomes" id="UP001358614"/>
    </source>
</evidence>
<keyword evidence="2" id="KW-1185">Reference proteome</keyword>
<organism evidence="1 2">
    <name type="scientific">Kwoniella europaea PYCC6329</name>
    <dbReference type="NCBI Taxonomy" id="1423913"/>
    <lineage>
        <taxon>Eukaryota</taxon>
        <taxon>Fungi</taxon>
        <taxon>Dikarya</taxon>
        <taxon>Basidiomycota</taxon>
        <taxon>Agaricomycotina</taxon>
        <taxon>Tremellomycetes</taxon>
        <taxon>Tremellales</taxon>
        <taxon>Cryptococcaceae</taxon>
        <taxon>Kwoniella</taxon>
    </lineage>
</organism>
<dbReference type="RefSeq" id="XP_066080114.1">
    <property type="nucleotide sequence ID" value="XM_066224017.1"/>
</dbReference>
<dbReference type="GeneID" id="91098989"/>
<name>A0AAX4K716_9TREE</name>
<dbReference type="AlphaFoldDB" id="A0AAX4K716"/>
<evidence type="ECO:0000313" key="1">
    <source>
        <dbReference type="EMBL" id="WWD02147.1"/>
    </source>
</evidence>
<protein>
    <submittedName>
        <fullName evidence="1">Uncharacterized protein</fullName>
    </submittedName>
</protein>
<accession>A0AAX4K716</accession>
<dbReference type="Proteomes" id="UP001358614">
    <property type="component" value="Chromosome 1"/>
</dbReference>
<dbReference type="EMBL" id="CP144089">
    <property type="protein sequence ID" value="WWD02147.1"/>
    <property type="molecule type" value="Genomic_DNA"/>
</dbReference>